<gene>
    <name evidence="1" type="ORF">DSM25559_5193</name>
</gene>
<reference evidence="2" key="1">
    <citation type="submission" date="2016-10" db="EMBL/GenBank/DDBJ databases">
        <authorList>
            <person name="Wibberg D."/>
        </authorList>
    </citation>
    <scope>NUCLEOTIDE SEQUENCE [LARGE SCALE GENOMIC DNA]</scope>
</reference>
<dbReference type="Proteomes" id="UP000187891">
    <property type="component" value="Unassembled WGS sequence"/>
</dbReference>
<name>A0A1R3U312_9HYPH</name>
<dbReference type="EMBL" id="FMUE01000024">
    <property type="protein sequence ID" value="SCX35872.1"/>
    <property type="molecule type" value="Genomic_DNA"/>
</dbReference>
<accession>A0A1R3U312</accession>
<protein>
    <submittedName>
        <fullName evidence="1">Uncharacterized protein</fullName>
    </submittedName>
</protein>
<sequence>MNATKENAMSKHWSGQVCPATGTYGQYHDTDNSYAGVTYDKHVKSGERFPPSKNNYHFKLK</sequence>
<evidence type="ECO:0000313" key="2">
    <source>
        <dbReference type="Proteomes" id="UP000187891"/>
    </source>
</evidence>
<organism evidence="1 2">
    <name type="scientific">Agrobacterium rosae</name>
    <dbReference type="NCBI Taxonomy" id="1972867"/>
    <lineage>
        <taxon>Bacteria</taxon>
        <taxon>Pseudomonadati</taxon>
        <taxon>Pseudomonadota</taxon>
        <taxon>Alphaproteobacteria</taxon>
        <taxon>Hyphomicrobiales</taxon>
        <taxon>Rhizobiaceae</taxon>
        <taxon>Rhizobium/Agrobacterium group</taxon>
        <taxon>Agrobacterium</taxon>
    </lineage>
</organism>
<dbReference type="AlphaFoldDB" id="A0A1R3U312"/>
<proteinExistence type="predicted"/>
<evidence type="ECO:0000313" key="1">
    <source>
        <dbReference type="EMBL" id="SCX35872.1"/>
    </source>
</evidence>